<dbReference type="Pfam" id="PF06262">
    <property type="entry name" value="Zincin_1"/>
    <property type="match status" value="1"/>
</dbReference>
<comment type="caution">
    <text evidence="1">The sequence shown here is derived from an EMBL/GenBank/DDBJ whole genome shotgun (WGS) entry which is preliminary data.</text>
</comment>
<evidence type="ECO:0000313" key="1">
    <source>
        <dbReference type="EMBL" id="OGD87083.1"/>
    </source>
</evidence>
<dbReference type="CDD" id="cd12952">
    <property type="entry name" value="MMP_ACEL2062"/>
    <property type="match status" value="1"/>
</dbReference>
<dbReference type="STRING" id="1797711.A2870_04625"/>
<evidence type="ECO:0008006" key="3">
    <source>
        <dbReference type="Google" id="ProtNLM"/>
    </source>
</evidence>
<organism evidence="1 2">
    <name type="scientific">Candidatus Curtissbacteria bacterium RIFCSPHIGHO2_01_FULL_41_11</name>
    <dbReference type="NCBI Taxonomy" id="1797711"/>
    <lineage>
        <taxon>Bacteria</taxon>
        <taxon>Candidatus Curtissiibacteriota</taxon>
    </lineage>
</organism>
<proteinExistence type="predicted"/>
<dbReference type="Gene3D" id="3.30.2010.20">
    <property type="match status" value="1"/>
</dbReference>
<dbReference type="InterPro" id="IPR038555">
    <property type="entry name" value="Zincin_1_sf"/>
</dbReference>
<protein>
    <recommendedName>
        <fullName evidence="3">Metallopeptidase family protein</fullName>
    </recommendedName>
</protein>
<reference evidence="1 2" key="1">
    <citation type="journal article" date="2016" name="Nat. Commun.">
        <title>Thousands of microbial genomes shed light on interconnected biogeochemical processes in an aquifer system.</title>
        <authorList>
            <person name="Anantharaman K."/>
            <person name="Brown C.T."/>
            <person name="Hug L.A."/>
            <person name="Sharon I."/>
            <person name="Castelle C.J."/>
            <person name="Probst A.J."/>
            <person name="Thomas B.C."/>
            <person name="Singh A."/>
            <person name="Wilkins M.J."/>
            <person name="Karaoz U."/>
            <person name="Brodie E.L."/>
            <person name="Williams K.H."/>
            <person name="Hubbard S.S."/>
            <person name="Banfield J.F."/>
        </authorList>
    </citation>
    <scope>NUCLEOTIDE SEQUENCE [LARGE SCALE GENOMIC DNA]</scope>
</reference>
<dbReference type="InterPro" id="IPR010428">
    <property type="entry name" value="Zincin_1"/>
</dbReference>
<dbReference type="AlphaFoldDB" id="A0A1F5G5C8"/>
<dbReference type="Proteomes" id="UP000179102">
    <property type="component" value="Unassembled WGS sequence"/>
</dbReference>
<dbReference type="SUPFAM" id="SSF55486">
    <property type="entry name" value="Metalloproteases ('zincins'), catalytic domain"/>
    <property type="match status" value="1"/>
</dbReference>
<evidence type="ECO:0000313" key="2">
    <source>
        <dbReference type="Proteomes" id="UP000179102"/>
    </source>
</evidence>
<sequence length="117" mass="13275">MDTNEFETLVNEAVVSLPVKFKKAIDNVSVVVEMWPRNNFARGGLLLGLYQGVPKTAWGRSQGQLIPDKITIYMGPIVYLARGDVIKIKQMIVDTVEHEIAHHFGISDRRLDEIKRK</sequence>
<dbReference type="EMBL" id="MFAZ01000020">
    <property type="protein sequence ID" value="OGD87083.1"/>
    <property type="molecule type" value="Genomic_DNA"/>
</dbReference>
<name>A0A1F5G5C8_9BACT</name>
<gene>
    <name evidence="1" type="ORF">A2870_04625</name>
</gene>
<accession>A0A1F5G5C8</accession>